<reference evidence="2 3" key="1">
    <citation type="submission" date="2022-04" db="EMBL/GenBank/DDBJ databases">
        <title>The arsenic-methylating capacity of Chitinophaga filiformis YT5 during chitin decomposition.</title>
        <authorList>
            <person name="Chen G."/>
            <person name="Liang Y."/>
        </authorList>
    </citation>
    <scope>NUCLEOTIDE SEQUENCE [LARGE SCALE GENOMIC DNA]</scope>
    <source>
        <strain evidence="2 3">YT5</strain>
    </source>
</reference>
<dbReference type="CDD" id="cd10150">
    <property type="entry name" value="CobN_like"/>
    <property type="match status" value="1"/>
</dbReference>
<protein>
    <submittedName>
        <fullName evidence="2">Cobaltochelatase subunit CobN</fullName>
        <ecNumber evidence="2">6.6.1.2</ecNumber>
    </submittedName>
</protein>
<dbReference type="EC" id="6.6.1.2" evidence="2"/>
<organism evidence="2 3">
    <name type="scientific">Chitinophaga filiformis</name>
    <name type="common">Myxococcus filiformis</name>
    <name type="synonym">Flexibacter filiformis</name>
    <dbReference type="NCBI Taxonomy" id="104663"/>
    <lineage>
        <taxon>Bacteria</taxon>
        <taxon>Pseudomonadati</taxon>
        <taxon>Bacteroidota</taxon>
        <taxon>Chitinophagia</taxon>
        <taxon>Chitinophagales</taxon>
        <taxon>Chitinophagaceae</taxon>
        <taxon>Chitinophaga</taxon>
    </lineage>
</organism>
<dbReference type="NCBIfam" id="TIGR02257">
    <property type="entry name" value="cobalto_cobN"/>
    <property type="match status" value="1"/>
</dbReference>
<gene>
    <name evidence="2" type="primary">cobN</name>
    <name evidence="2" type="ORF">MYF79_17380</name>
</gene>
<dbReference type="GO" id="GO:0051116">
    <property type="term" value="F:cobaltochelatase activity"/>
    <property type="evidence" value="ECO:0007669"/>
    <property type="project" value="UniProtKB-EC"/>
</dbReference>
<evidence type="ECO:0000313" key="3">
    <source>
        <dbReference type="Proteomes" id="UP000830198"/>
    </source>
</evidence>
<feature type="domain" description="CobN/magnesium chelatase" evidence="1">
    <location>
        <begin position="156"/>
        <end position="1251"/>
    </location>
</feature>
<sequence>MHLIPTIPGGWNPNGEGVFHIQQQPGDIVFLSAADTEIHSLNNAYRELYQLATVAPLPGGSPAGNAPLPSLRIANLVYLKQELTIDKYVEEVVGKAKLVICRFLGGSSYYPYLFEAVSIECELRKIPVLFLPGYDVPDIELLNSSTVDLHIADTVWKYLCAGGRRNHLQCLQYIFHTFFRLPYSFEAPQRLPDLFLFHPERGIIPGGEEHTIIPGRSCSGNAVILVYQTHYLADNLEPVYYLAAALEKQEINPIIAFASNLRDQATCDELFSLLNKVGAAIDVIINTTSFSIKSLLDVTDDQFIFRQTNVPVIQAIFASCTKEIWQENLFGLTPTDVAMNIALPEIDGRIITTAVSFKSSLGRDTLTDSDILKYTTHEEGCDFVVEFAKRWIAIRQKANKEKRIALIMPNYPNKDSRLANGVGLDTPASIIEILHALKMHDYHLGEFIPADSAELIALITHYITNDMDTALYRPYQVSLKMAQFKQYYEALSPVLRQKIEQQWGHPEDSPNYNADGFIIPGFLLGNTFVSIQPARGYNQDVKAIYHSPDLPPTYAYLAYYCWVNNVFHADAVVHVGKHGNLEWLPGKSVALSRDTCFPAVLLNPIPHFYPFIINDPGEGTQAKRRNHAIIIDHLIPPMTRAESYGVLTKLEHLIDEYYDAYSTDPRRSAVIKTQITQLVTEANLEADLQSSVKDIDELLVKLDGYLCELKEAQIRDGLHILGKAPEGEQLTDLLVALHRVPVAGRLGITQVLAKDLGLPLDPLNCDYQVAFKARDQHTAFAACRINGDVIALLEDLAKTLISDMLNGADIPGQYPLSSEYCRFIRDNTLPKIQATRGEITNLLQGLNGCYVPSGSSGAPTRGRLDVLPTGRNFFSVDVRAIPTQTAYNLGVKSSNLIIDRYLQEHGDYPESIGLSVWGTSTMRTGGDDIAQALALMGVKPVWQTANRRVSDFEIIPLITLRRPRVDVMLRISGFFRDAFPDVISIFNAAVEKVAQLEEPFEQNPIRKRFLQEKQEWQSKGLGEEKAHKRALFRVFGSKPGAYGAGLQAVIDEKNWQSREDLAKVYINWSGYAYGADRIGESAHEVFEKRLSDIQVVMHNQDNREHDILDSDDYYQFQGGLANAVQTIKGGQPSIYFGDHARPESPRVKSLKQELLKVYRSRVVNPKWIAGVKRHGYKGAFEMAATMDYLFAYDATTDLVDDFMYEGITQAYLFDEENRQFIEQVNPWALKDMTERMLEAIQRGMWKQPEKETLARLQQLFVDQE</sequence>
<dbReference type="PANTHER" id="PTHR44119:SF4">
    <property type="entry name" value="AEROBIC COBALTOCHELATASE SUBUNIT COBN"/>
    <property type="match status" value="1"/>
</dbReference>
<proteinExistence type="predicted"/>
<dbReference type="PANTHER" id="PTHR44119">
    <property type="entry name" value="MAGNESIUM-CHELATASE SUBUNIT CHLH, CHLOROPLASTIC"/>
    <property type="match status" value="1"/>
</dbReference>
<dbReference type="Pfam" id="PF02514">
    <property type="entry name" value="CobN-Mg_chel"/>
    <property type="match status" value="1"/>
</dbReference>
<dbReference type="RefSeq" id="WP_247808920.1">
    <property type="nucleotide sequence ID" value="NZ_CP095855.1"/>
</dbReference>
<dbReference type="EMBL" id="CP095855">
    <property type="protein sequence ID" value="UPK66710.1"/>
    <property type="molecule type" value="Genomic_DNA"/>
</dbReference>
<dbReference type="InterPro" id="IPR011953">
    <property type="entry name" value="Cobalto_CobN"/>
</dbReference>
<name>A0ABY4HSI2_CHIFI</name>
<evidence type="ECO:0000259" key="1">
    <source>
        <dbReference type="Pfam" id="PF02514"/>
    </source>
</evidence>
<keyword evidence="2" id="KW-0436">Ligase</keyword>
<dbReference type="InterPro" id="IPR003672">
    <property type="entry name" value="CobN/Mg_chltase"/>
</dbReference>
<dbReference type="Proteomes" id="UP000830198">
    <property type="component" value="Chromosome"/>
</dbReference>
<evidence type="ECO:0000313" key="2">
    <source>
        <dbReference type="EMBL" id="UPK66710.1"/>
    </source>
</evidence>
<accession>A0ABY4HSI2</accession>
<keyword evidence="3" id="KW-1185">Reference proteome</keyword>